<accession>A0A1H9I3T7</accession>
<evidence type="ECO:0008006" key="3">
    <source>
        <dbReference type="Google" id="ProtNLM"/>
    </source>
</evidence>
<gene>
    <name evidence="1" type="ORF">SAMN05421767_10449</name>
</gene>
<dbReference type="STRING" id="137733.SAMN05421767_10449"/>
<protein>
    <recommendedName>
        <fullName evidence="3">Peptidase_C39 like family protein</fullName>
    </recommendedName>
</protein>
<name>A0A1H9I3T7_9LACT</name>
<organism evidence="1 2">
    <name type="scientific">Granulicatella balaenopterae</name>
    <dbReference type="NCBI Taxonomy" id="137733"/>
    <lineage>
        <taxon>Bacteria</taxon>
        <taxon>Bacillati</taxon>
        <taxon>Bacillota</taxon>
        <taxon>Bacilli</taxon>
        <taxon>Lactobacillales</taxon>
        <taxon>Carnobacteriaceae</taxon>
        <taxon>Granulicatella</taxon>
    </lineage>
</organism>
<dbReference type="RefSeq" id="WP_089745972.1">
    <property type="nucleotide sequence ID" value="NZ_FOGF01000004.1"/>
</dbReference>
<dbReference type="Proteomes" id="UP000198556">
    <property type="component" value="Unassembled WGS sequence"/>
</dbReference>
<dbReference type="AlphaFoldDB" id="A0A1H9I3T7"/>
<evidence type="ECO:0000313" key="2">
    <source>
        <dbReference type="Proteomes" id="UP000198556"/>
    </source>
</evidence>
<keyword evidence="2" id="KW-1185">Reference proteome</keyword>
<sequence>MKIIKRHPLPSEELEWIGINEDYFKCYQSYINREAPGYCGSYSAAALTHYILKNIEHLEEVSMEKLLQTYRLMMEDVLLYPGTYLWDIARGLKEVLVKGFGYQIKSHIFCEKVVVEQLSKKDPLPVIVGTVAVLGSPYQNHWVVAYAYAKDSSGKLWFKIYDNHGHYKAIIPAIQTLRCCYVEKSSMDKG</sequence>
<dbReference type="OrthoDB" id="2155895at2"/>
<dbReference type="EMBL" id="FOGF01000004">
    <property type="protein sequence ID" value="SEQ69223.1"/>
    <property type="molecule type" value="Genomic_DNA"/>
</dbReference>
<proteinExistence type="predicted"/>
<dbReference type="Gene3D" id="3.90.70.10">
    <property type="entry name" value="Cysteine proteinases"/>
    <property type="match status" value="1"/>
</dbReference>
<reference evidence="1 2" key="1">
    <citation type="submission" date="2016-10" db="EMBL/GenBank/DDBJ databases">
        <authorList>
            <person name="de Groot N.N."/>
        </authorList>
    </citation>
    <scope>NUCLEOTIDE SEQUENCE [LARGE SCALE GENOMIC DNA]</scope>
    <source>
        <strain evidence="1 2">DSM 15827</strain>
    </source>
</reference>
<evidence type="ECO:0000313" key="1">
    <source>
        <dbReference type="EMBL" id="SEQ69223.1"/>
    </source>
</evidence>